<feature type="compositionally biased region" description="Basic and acidic residues" evidence="5">
    <location>
        <begin position="904"/>
        <end position="914"/>
    </location>
</feature>
<feature type="region of interest" description="Disordered" evidence="5">
    <location>
        <begin position="647"/>
        <end position="687"/>
    </location>
</feature>
<comment type="caution">
    <text evidence="6">The sequence shown here is derived from an EMBL/GenBank/DDBJ whole genome shotgun (WGS) entry which is preliminary data.</text>
</comment>
<comment type="similarity">
    <text evidence="1 4">Belongs to the inositol phosphokinase (IPK) family.</text>
</comment>
<feature type="compositionally biased region" description="Basic and acidic residues" evidence="5">
    <location>
        <begin position="464"/>
        <end position="484"/>
    </location>
</feature>
<dbReference type="PANTHER" id="PTHR12400">
    <property type="entry name" value="INOSITOL POLYPHOSPHATE KINASE"/>
    <property type="match status" value="1"/>
</dbReference>
<feature type="compositionally biased region" description="Polar residues" evidence="5">
    <location>
        <begin position="184"/>
        <end position="195"/>
    </location>
</feature>
<evidence type="ECO:0000256" key="5">
    <source>
        <dbReference type="SAM" id="MobiDB-lite"/>
    </source>
</evidence>
<dbReference type="AlphaFoldDB" id="A0A0F4GDZ8"/>
<dbReference type="GO" id="GO:0000824">
    <property type="term" value="F:inositol-1,4,5,6-tetrakisphosphate 3-kinase activity"/>
    <property type="evidence" value="ECO:0007669"/>
    <property type="project" value="TreeGrafter"/>
</dbReference>
<protein>
    <recommendedName>
        <fullName evidence="4">Kinase</fullName>
        <ecNumber evidence="4">2.7.-.-</ecNumber>
    </recommendedName>
</protein>
<evidence type="ECO:0000313" key="6">
    <source>
        <dbReference type="EMBL" id="KJX95638.1"/>
    </source>
</evidence>
<evidence type="ECO:0000256" key="4">
    <source>
        <dbReference type="RuleBase" id="RU363090"/>
    </source>
</evidence>
<feature type="compositionally biased region" description="Polar residues" evidence="5">
    <location>
        <begin position="671"/>
        <end position="685"/>
    </location>
</feature>
<dbReference type="EMBL" id="LAFY01004060">
    <property type="protein sequence ID" value="KJX95638.1"/>
    <property type="molecule type" value="Genomic_DNA"/>
</dbReference>
<dbReference type="GO" id="GO:0005737">
    <property type="term" value="C:cytoplasm"/>
    <property type="evidence" value="ECO:0007669"/>
    <property type="project" value="TreeGrafter"/>
</dbReference>
<dbReference type="GO" id="GO:0008440">
    <property type="term" value="F:inositol-1,4,5-trisphosphate 3-kinase activity"/>
    <property type="evidence" value="ECO:0007669"/>
    <property type="project" value="TreeGrafter"/>
</dbReference>
<gene>
    <name evidence="6" type="ORF">TI39_contig4100g00018</name>
</gene>
<keyword evidence="2 4" id="KW-0808">Transferase</keyword>
<feature type="region of interest" description="Disordered" evidence="5">
    <location>
        <begin position="399"/>
        <end position="586"/>
    </location>
</feature>
<proteinExistence type="inferred from homology"/>
<dbReference type="EC" id="2.7.-.-" evidence="4"/>
<feature type="compositionally biased region" description="Polar residues" evidence="5">
    <location>
        <begin position="485"/>
        <end position="494"/>
    </location>
</feature>
<sequence length="1272" mass="141640">MASVPRAKDLWDLSPRKHARSKLIRTPETCLGGDSPSELTRLSKLSGSAHSLGDPNGSTDAVITSRPKATHRSRTLGVPVRDVVTEREDIFATHYHADSNGPVTLSPTIARSISRQEDSADDRGKSDSSIRNGTAATMATITTKPLPMRCNSVDFSPALHEYLHDSPTSSAPLFRDPSIFHDTPPQSCSKKNSPAAQYNRRSLYDLHDFSSLTANILHNIQHNGAQLPATPQPRKETLPAAPIPGVQSDDYAQDLSQSAERQSYRSWRTGQAKVNGMTIAESQRTQNKTEKHIDAQLPQPEPLMANVRSRKASHYLGLFRENDAEERRDNEQKKAGKIKDGRADKDGETSNQAWQAREPTISEDVESEEDENSVTVSEERMSHTLPIGLLEEIRNNQHLVPGPASRKTPNPKHVPSKGLEHRVNALIQNGSKSEDEESDREHISSATYFPHQGVTLGDSPTEDQLTKREPKPKAELKTVSDKDSSGNVQVSLNSEDGRDYLQGISRAPSTTDFEPLPQPALPADYKSDSDYESDAHGYDSTASGEDEEDDVETTPTATPLVKALDQKSPPQRRRQRSPTPMNAVELKPYKHQVGGHTTMFSFSRRAVCKQLNSKENMFYETVEKNHPDLLGFMPRYIGVLNVTYRKETKRRKQNSSEESQSQEVDSKSEADGQQSKSGNGNSATSAPRVISHSLQQTSSSIPQVIFENNRHLIPDELFHLRHRSKTPDLPRAQSSPVIPGGSEDHDRSPAESRRPSLKPASSWGFTTRNDKLRDHVLREVFTPPVIHKHDRRDRAYHGRALHKYSKPVQEEISGTRQKSVDIPSTRRYEAFTKSDQPMLAIPRRLSRRDNENSLERATSNVEQLLQDSRAALSRSADMSEDPVSTGGSSRQHRRRHSGGGLTRKPTDIDGSRGDLEFHEDEHYSAADAEEDVFAMDDVRRKESLTKQDSKVGPVEESTSSVSNDLGPASPGAPADKYSAPRLGPAIDLGAPGPRNPETSLVQHDERVEHFLLLEDLTAGMQKPCVLDLKMGTRQYGVEANEKKQASQRMKCKTTTSRELGVRVCGMQVYNVKSQKYSFEDKYFGRDLKAGMEFREALKRFFFDGIGHAQAIKHVPTILEKITALERIIRQLPRYRLYASSLLMIYDRGDADEAGRLRPCSPRDDGKPAQYPDIKLKIVDFANCVTAEDADVVRGKPCPPRHFEQIDRGYLRGLRSLRLYFQKILVELQVDRHVERGEGEGMAVEGMRGVGAGAGGKGWMEGFAEEDAGEVSI</sequence>
<keyword evidence="7" id="KW-1185">Reference proteome</keyword>
<dbReference type="InterPro" id="IPR005522">
    <property type="entry name" value="IPK"/>
</dbReference>
<accession>A0A0F4GDZ8</accession>
<keyword evidence="3 4" id="KW-0418">Kinase</keyword>
<name>A0A0F4GDZ8_9PEZI</name>
<dbReference type="InterPro" id="IPR038286">
    <property type="entry name" value="IPK_sf"/>
</dbReference>
<dbReference type="Pfam" id="PF03770">
    <property type="entry name" value="IPK"/>
    <property type="match status" value="1"/>
</dbReference>
<feature type="compositionally biased region" description="Basic and acidic residues" evidence="5">
    <location>
        <begin position="114"/>
        <end position="128"/>
    </location>
</feature>
<feature type="region of interest" description="Disordered" evidence="5">
    <location>
        <begin position="724"/>
        <end position="765"/>
    </location>
</feature>
<dbReference type="Gene3D" id="3.30.470.160">
    <property type="entry name" value="Inositol polyphosphate kinase"/>
    <property type="match status" value="1"/>
</dbReference>
<dbReference type="STRING" id="1047168.A0A0F4GDZ8"/>
<organism evidence="6 7">
    <name type="scientific">Zymoseptoria brevis</name>
    <dbReference type="NCBI Taxonomy" id="1047168"/>
    <lineage>
        <taxon>Eukaryota</taxon>
        <taxon>Fungi</taxon>
        <taxon>Dikarya</taxon>
        <taxon>Ascomycota</taxon>
        <taxon>Pezizomycotina</taxon>
        <taxon>Dothideomycetes</taxon>
        <taxon>Dothideomycetidae</taxon>
        <taxon>Mycosphaerellales</taxon>
        <taxon>Mycosphaerellaceae</taxon>
        <taxon>Zymoseptoria</taxon>
    </lineage>
</organism>
<evidence type="ECO:0000256" key="1">
    <source>
        <dbReference type="ARBA" id="ARBA00007374"/>
    </source>
</evidence>
<feature type="region of interest" description="Disordered" evidence="5">
    <location>
        <begin position="870"/>
        <end position="914"/>
    </location>
</feature>
<feature type="compositionally biased region" description="Basic and acidic residues" evidence="5">
    <location>
        <begin position="525"/>
        <end position="537"/>
    </location>
</feature>
<feature type="region of interest" description="Disordered" evidence="5">
    <location>
        <begin position="225"/>
        <end position="267"/>
    </location>
</feature>
<feature type="compositionally biased region" description="Basic and acidic residues" evidence="5">
    <location>
        <begin position="320"/>
        <end position="348"/>
    </location>
</feature>
<feature type="region of interest" description="Disordered" evidence="5">
    <location>
        <begin position="173"/>
        <end position="195"/>
    </location>
</feature>
<evidence type="ECO:0000256" key="2">
    <source>
        <dbReference type="ARBA" id="ARBA00022679"/>
    </source>
</evidence>
<feature type="region of interest" description="Disordered" evidence="5">
    <location>
        <begin position="318"/>
        <end position="383"/>
    </location>
</feature>
<reference evidence="6 7" key="1">
    <citation type="submission" date="2015-03" db="EMBL/GenBank/DDBJ databases">
        <title>RNA-seq based gene annotation and comparative genomics of four Zymoseptoria species reveal species-specific pathogenicity related genes and transposable element activity.</title>
        <authorList>
            <person name="Grandaubert J."/>
            <person name="Bhattacharyya A."/>
            <person name="Stukenbrock E.H."/>
        </authorList>
    </citation>
    <scope>NUCLEOTIDE SEQUENCE [LARGE SCALE GENOMIC DNA]</scope>
    <source>
        <strain evidence="6 7">Zb18110</strain>
    </source>
</reference>
<evidence type="ECO:0000313" key="7">
    <source>
        <dbReference type="Proteomes" id="UP000033647"/>
    </source>
</evidence>
<feature type="compositionally biased region" description="Basic and acidic residues" evidence="5">
    <location>
        <begin position="742"/>
        <end position="754"/>
    </location>
</feature>
<feature type="compositionally biased region" description="Polar residues" evidence="5">
    <location>
        <begin position="129"/>
        <end position="140"/>
    </location>
</feature>
<dbReference type="GO" id="GO:0005634">
    <property type="term" value="C:nucleus"/>
    <property type="evidence" value="ECO:0007669"/>
    <property type="project" value="TreeGrafter"/>
</dbReference>
<feature type="compositionally biased region" description="Acidic residues" evidence="5">
    <location>
        <begin position="361"/>
        <end position="372"/>
    </location>
</feature>
<dbReference type="OrthoDB" id="2573163at2759"/>
<feature type="region of interest" description="Disordered" evidence="5">
    <location>
        <begin position="27"/>
        <end position="60"/>
    </location>
</feature>
<feature type="region of interest" description="Disordered" evidence="5">
    <location>
        <begin position="941"/>
        <end position="998"/>
    </location>
</feature>
<feature type="compositionally biased region" description="Polar residues" evidence="5">
    <location>
        <begin position="37"/>
        <end position="49"/>
    </location>
</feature>
<dbReference type="GO" id="GO:0046854">
    <property type="term" value="P:phosphatidylinositol phosphate biosynthetic process"/>
    <property type="evidence" value="ECO:0007669"/>
    <property type="project" value="TreeGrafter"/>
</dbReference>
<dbReference type="PANTHER" id="PTHR12400:SF21">
    <property type="entry name" value="KINASE"/>
    <property type="match status" value="1"/>
</dbReference>
<dbReference type="Proteomes" id="UP000033647">
    <property type="component" value="Unassembled WGS sequence"/>
</dbReference>
<evidence type="ECO:0000256" key="3">
    <source>
        <dbReference type="ARBA" id="ARBA00022777"/>
    </source>
</evidence>
<feature type="compositionally biased region" description="Polar residues" evidence="5">
    <location>
        <begin position="254"/>
        <end position="267"/>
    </location>
</feature>
<dbReference type="SUPFAM" id="SSF56104">
    <property type="entry name" value="SAICAR synthase-like"/>
    <property type="match status" value="1"/>
</dbReference>
<dbReference type="GO" id="GO:0032958">
    <property type="term" value="P:inositol phosphate biosynthetic process"/>
    <property type="evidence" value="ECO:0007669"/>
    <property type="project" value="InterPro"/>
</dbReference>
<feature type="region of interest" description="Disordered" evidence="5">
    <location>
        <begin position="114"/>
        <end position="140"/>
    </location>
</feature>